<dbReference type="KEGG" id="thes:FHQ07_11995"/>
<dbReference type="Proteomes" id="UP000308149">
    <property type="component" value="Chromosome"/>
</dbReference>
<keyword evidence="3" id="KW-1185">Reference proteome</keyword>
<accession>A0A5B7ZT22</accession>
<sequence length="84" mass="9515">MHTQTKPHSAFNDSLQASLGQLVERATAAGPGAERSRLVRWLLVALAVFALWRFARGLKKLFWAMFGIAMAFWWSGGALWFYSR</sequence>
<dbReference type="OrthoDB" id="6059285at2"/>
<proteinExistence type="predicted"/>
<keyword evidence="1" id="KW-0812">Transmembrane</keyword>
<dbReference type="AlphaFoldDB" id="A0A5B7ZT22"/>
<gene>
    <name evidence="2" type="ORF">FHQ07_11995</name>
</gene>
<reference evidence="2 3" key="1">
    <citation type="submission" date="2019-06" db="EMBL/GenBank/DDBJ databases">
        <title>Thermomonas aquatica sp. nov., isolated from an industrial wastewater treatment plant.</title>
        <authorList>
            <person name="Jeon J.H."/>
            <person name="Park D.-S."/>
        </authorList>
    </citation>
    <scope>NUCLEOTIDE SEQUENCE [LARGE SCALE GENOMIC DNA]</scope>
    <source>
        <strain evidence="2 3">SY21</strain>
    </source>
</reference>
<evidence type="ECO:0000313" key="2">
    <source>
        <dbReference type="EMBL" id="QDA57979.1"/>
    </source>
</evidence>
<protein>
    <submittedName>
        <fullName evidence="2">Uncharacterized protein</fullName>
    </submittedName>
</protein>
<keyword evidence="1" id="KW-0472">Membrane</keyword>
<evidence type="ECO:0000256" key="1">
    <source>
        <dbReference type="SAM" id="Phobius"/>
    </source>
</evidence>
<dbReference type="RefSeq" id="WP_139717029.1">
    <property type="nucleotide sequence ID" value="NZ_CP040871.1"/>
</dbReference>
<dbReference type="EMBL" id="CP040871">
    <property type="protein sequence ID" value="QDA57979.1"/>
    <property type="molecule type" value="Genomic_DNA"/>
</dbReference>
<feature type="transmembrane region" description="Helical" evidence="1">
    <location>
        <begin position="61"/>
        <end position="82"/>
    </location>
</feature>
<feature type="transmembrane region" description="Helical" evidence="1">
    <location>
        <begin position="38"/>
        <end position="55"/>
    </location>
</feature>
<evidence type="ECO:0000313" key="3">
    <source>
        <dbReference type="Proteomes" id="UP000308149"/>
    </source>
</evidence>
<name>A0A5B7ZT22_9GAMM</name>
<keyword evidence="1" id="KW-1133">Transmembrane helix</keyword>
<organism evidence="2 3">
    <name type="scientific">Thermomonas aquatica</name>
    <dbReference type="NCBI Taxonomy" id="2202149"/>
    <lineage>
        <taxon>Bacteria</taxon>
        <taxon>Pseudomonadati</taxon>
        <taxon>Pseudomonadota</taxon>
        <taxon>Gammaproteobacteria</taxon>
        <taxon>Lysobacterales</taxon>
        <taxon>Lysobacteraceae</taxon>
        <taxon>Thermomonas</taxon>
    </lineage>
</organism>